<dbReference type="Proteomes" id="UP000249748">
    <property type="component" value="Unassembled WGS sequence"/>
</dbReference>
<keyword evidence="2" id="KW-1185">Reference proteome</keyword>
<sequence length="426" mass="47034">MSSRIESLATTIADSAQQLRTLLAQHGIEEPSFSATCPPSLALPPPVEAARNALLHAACEIQDLLLDPADLLRSYASHAHLIALHFIQEFNIAHLVPPNGTISFAALSTQCNVPEADVRRLVRHAMTIRVFDEPAENEVAHTRASMLLRQEGFHGWIGSTCTNSWPGATRTVEALKRFPGSEEPNESGFALANNGLALYDVLSQSPTRAATFAASKRGYISGAAMGMAPLVTSIQPLLSTLPADSVVVDVGGAQGDISFALVAAFPHLRFIVQDLPGVIARVKEQQIMHPSSATRRVDFQAHDFFTPQPTNPSARVYYLRHVLHNWGDRHAVQILRQLRPALCPGVRVLIHDHVLEPYPAQESMWKRRLTSNMDVNMLQLLNARERDEAQWRGLLQEADERFRWVGVRRVEGSALAVVEVVWMNDC</sequence>
<reference evidence="1" key="1">
    <citation type="submission" date="2018-02" db="EMBL/GenBank/DDBJ databases">
        <title>The genomes of Aspergillus section Nigri reveals drivers in fungal speciation.</title>
        <authorList>
            <consortium name="DOE Joint Genome Institute"/>
            <person name="Vesth T.C."/>
            <person name="Nybo J."/>
            <person name="Theobald S."/>
            <person name="Brandl J."/>
            <person name="Frisvad J.C."/>
            <person name="Nielsen K.F."/>
            <person name="Lyhne E.K."/>
            <person name="Kogle M.E."/>
            <person name="Kuo A."/>
            <person name="Riley R."/>
            <person name="Clum A."/>
            <person name="Nolan M."/>
            <person name="Lipzen A."/>
            <person name="Salamov A."/>
            <person name="Henrissat B."/>
            <person name="Wiebenga A."/>
            <person name="De vries R.P."/>
            <person name="Grigoriev I.V."/>
            <person name="Mortensen U.H."/>
            <person name="Andersen M.R."/>
            <person name="Baker S.E."/>
        </authorList>
    </citation>
    <scope>NUCLEOTIDE SEQUENCE</scope>
    <source>
        <strain evidence="1">CBS 115574</strain>
    </source>
</reference>
<dbReference type="EMBL" id="KZ824588">
    <property type="protein sequence ID" value="RAK83474.1"/>
    <property type="molecule type" value="Genomic_DNA"/>
</dbReference>
<accession>A0ACD1HZR6</accession>
<name>A0ACD1HZR6_9EURO</name>
<proteinExistence type="predicted"/>
<gene>
    <name evidence="1" type="ORF">BO79DRAFT_204555</name>
</gene>
<evidence type="ECO:0000313" key="1">
    <source>
        <dbReference type="EMBL" id="RAK83474.1"/>
    </source>
</evidence>
<protein>
    <submittedName>
        <fullName evidence="1">O-methyltransferase</fullName>
    </submittedName>
</protein>
<evidence type="ECO:0000313" key="2">
    <source>
        <dbReference type="Proteomes" id="UP000249748"/>
    </source>
</evidence>
<organism evidence="1 2">
    <name type="scientific">Aspergillus costaricaensis CBS 115574</name>
    <dbReference type="NCBI Taxonomy" id="1448317"/>
    <lineage>
        <taxon>Eukaryota</taxon>
        <taxon>Fungi</taxon>
        <taxon>Dikarya</taxon>
        <taxon>Ascomycota</taxon>
        <taxon>Pezizomycotina</taxon>
        <taxon>Eurotiomycetes</taxon>
        <taxon>Eurotiomycetidae</taxon>
        <taxon>Eurotiales</taxon>
        <taxon>Aspergillaceae</taxon>
        <taxon>Aspergillus</taxon>
        <taxon>Aspergillus subgen. Circumdati</taxon>
    </lineage>
</organism>